<dbReference type="SUPFAM" id="SSF56112">
    <property type="entry name" value="Protein kinase-like (PK-like)"/>
    <property type="match status" value="1"/>
</dbReference>
<dbReference type="PANTHER" id="PTHR27001">
    <property type="entry name" value="OS01G0253100 PROTEIN"/>
    <property type="match status" value="1"/>
</dbReference>
<dbReference type="InterPro" id="IPR011009">
    <property type="entry name" value="Kinase-like_dom_sf"/>
</dbReference>
<gene>
    <name evidence="5" type="ORF">CAOG_007748</name>
</gene>
<dbReference type="GO" id="GO:0005886">
    <property type="term" value="C:plasma membrane"/>
    <property type="evidence" value="ECO:0007669"/>
    <property type="project" value="TreeGrafter"/>
</dbReference>
<reference evidence="6" key="1">
    <citation type="submission" date="2011-02" db="EMBL/GenBank/DDBJ databases">
        <title>The Genome Sequence of Capsaspora owczarzaki ATCC 30864.</title>
        <authorList>
            <person name="Russ C."/>
            <person name="Cuomo C."/>
            <person name="Burger G."/>
            <person name="Gray M.W."/>
            <person name="Holland P.W.H."/>
            <person name="King N."/>
            <person name="Lang F.B.F."/>
            <person name="Roger A.J."/>
            <person name="Ruiz-Trillo I."/>
            <person name="Young S.K."/>
            <person name="Zeng Q."/>
            <person name="Gargeya S."/>
            <person name="Alvarado L."/>
            <person name="Berlin A."/>
            <person name="Chapman S.B."/>
            <person name="Chen Z."/>
            <person name="Freedman E."/>
            <person name="Gellesch M."/>
            <person name="Goldberg J."/>
            <person name="Griggs A."/>
            <person name="Gujja S."/>
            <person name="Heilman E."/>
            <person name="Heiman D."/>
            <person name="Howarth C."/>
            <person name="Mehta T."/>
            <person name="Neiman D."/>
            <person name="Pearson M."/>
            <person name="Roberts A."/>
            <person name="Saif S."/>
            <person name="Shea T."/>
            <person name="Shenoy N."/>
            <person name="Sisk P."/>
            <person name="Stolte C."/>
            <person name="Sykes S."/>
            <person name="White J."/>
            <person name="Yandava C."/>
            <person name="Haas B."/>
            <person name="Nusbaum C."/>
            <person name="Birren B."/>
        </authorList>
    </citation>
    <scope>NUCLEOTIDE SEQUENCE</scope>
    <source>
        <strain evidence="6">ATCC 30864</strain>
    </source>
</reference>
<dbReference type="Pfam" id="PF07714">
    <property type="entry name" value="PK_Tyr_Ser-Thr"/>
    <property type="match status" value="1"/>
</dbReference>
<evidence type="ECO:0000256" key="3">
    <source>
        <dbReference type="SAM" id="MobiDB-lite"/>
    </source>
</evidence>
<dbReference type="PhylomeDB" id="A0A0D2UQM8"/>
<feature type="compositionally biased region" description="Polar residues" evidence="3">
    <location>
        <begin position="22"/>
        <end position="35"/>
    </location>
</feature>
<evidence type="ECO:0000313" key="5">
    <source>
        <dbReference type="EMBL" id="KJE97321.1"/>
    </source>
</evidence>
<evidence type="ECO:0000313" key="6">
    <source>
        <dbReference type="Proteomes" id="UP000008743"/>
    </source>
</evidence>
<evidence type="ECO:0000256" key="1">
    <source>
        <dbReference type="ARBA" id="ARBA00022741"/>
    </source>
</evidence>
<name>A0A0D2UQM8_CAPO3</name>
<organism evidence="5 6">
    <name type="scientific">Capsaspora owczarzaki (strain ATCC 30864)</name>
    <dbReference type="NCBI Taxonomy" id="595528"/>
    <lineage>
        <taxon>Eukaryota</taxon>
        <taxon>Filasterea</taxon>
        <taxon>Capsaspora</taxon>
    </lineage>
</organism>
<keyword evidence="5" id="KW-0808">Transferase</keyword>
<sequence length="275" mass="30724">MRKPELKLRLSLYQKPMEEDAYNSQSKESAESKQGSAEFKSELHSLAKFRHPNVVAILSYAEDGAERCLVYEFMPNGSVRDRLNRKNNTPALTWSQRHRIAADVARGMHYIQGAFSDKPLFHFDLKTDNVLLDAHFNAKVSDFGLFRAAQHLDEKGCICTQLVQGGAHQIVQGAAPYMCPEFFEEGRMTNKTAVHAFGMILLELLTAEKPSTKLKSKARKAVTNQAIAGILDSTLRPTEAEHQDMSEMGSLALDCLADESDERPFFGSILTLLDS</sequence>
<dbReference type="PROSITE" id="PS00108">
    <property type="entry name" value="PROTEIN_KINASE_ST"/>
    <property type="match status" value="1"/>
</dbReference>
<dbReference type="PIRSF" id="PIRSF000654">
    <property type="entry name" value="Integrin-linked_kinase"/>
    <property type="match status" value="1"/>
</dbReference>
<dbReference type="PROSITE" id="PS50011">
    <property type="entry name" value="PROTEIN_KINASE_DOM"/>
    <property type="match status" value="1"/>
</dbReference>
<keyword evidence="1" id="KW-0547">Nucleotide-binding</keyword>
<feature type="domain" description="Protein kinase" evidence="4">
    <location>
        <begin position="1"/>
        <end position="275"/>
    </location>
</feature>
<dbReference type="GO" id="GO:0005524">
    <property type="term" value="F:ATP binding"/>
    <property type="evidence" value="ECO:0007669"/>
    <property type="project" value="UniProtKB-KW"/>
</dbReference>
<keyword evidence="2" id="KW-0067">ATP-binding</keyword>
<dbReference type="Proteomes" id="UP000008743">
    <property type="component" value="Unassembled WGS sequence"/>
</dbReference>
<keyword evidence="5" id="KW-0418">Kinase</keyword>
<dbReference type="Gene3D" id="1.10.510.10">
    <property type="entry name" value="Transferase(Phosphotransferase) domain 1"/>
    <property type="match status" value="1"/>
</dbReference>
<feature type="region of interest" description="Disordered" evidence="3">
    <location>
        <begin position="17"/>
        <end position="36"/>
    </location>
</feature>
<evidence type="ECO:0000256" key="2">
    <source>
        <dbReference type="ARBA" id="ARBA00022840"/>
    </source>
</evidence>
<dbReference type="SMART" id="SM00220">
    <property type="entry name" value="S_TKc"/>
    <property type="match status" value="1"/>
</dbReference>
<dbReference type="OMA" id="SWHTHLL"/>
<dbReference type="EMBL" id="KE346373">
    <property type="protein sequence ID" value="KJE97321.1"/>
    <property type="molecule type" value="Genomic_DNA"/>
</dbReference>
<proteinExistence type="predicted"/>
<dbReference type="InterPro" id="IPR001245">
    <property type="entry name" value="Ser-Thr/Tyr_kinase_cat_dom"/>
</dbReference>
<dbReference type="AlphaFoldDB" id="A0A0D2UQM8"/>
<dbReference type="OrthoDB" id="4062651at2759"/>
<dbReference type="InterPro" id="IPR000719">
    <property type="entry name" value="Prot_kinase_dom"/>
</dbReference>
<protein>
    <submittedName>
        <fullName evidence="5">TKL/IRAK protein kinase</fullName>
    </submittedName>
</protein>
<dbReference type="InterPro" id="IPR008271">
    <property type="entry name" value="Ser/Thr_kinase_AS"/>
</dbReference>
<dbReference type="RefSeq" id="XP_004343622.1">
    <property type="nucleotide sequence ID" value="XM_004343572.1"/>
</dbReference>
<keyword evidence="6" id="KW-1185">Reference proteome</keyword>
<accession>A0A0D2UQM8</accession>
<dbReference type="InParanoid" id="A0A0D2UQM8"/>
<evidence type="ECO:0000259" key="4">
    <source>
        <dbReference type="PROSITE" id="PS50011"/>
    </source>
</evidence>
<dbReference type="PANTHER" id="PTHR27001:SF931">
    <property type="entry name" value="OS11G0664100 PROTEIN"/>
    <property type="match status" value="1"/>
</dbReference>
<dbReference type="GO" id="GO:0004672">
    <property type="term" value="F:protein kinase activity"/>
    <property type="evidence" value="ECO:0007669"/>
    <property type="project" value="InterPro"/>
</dbReference>